<keyword evidence="1" id="KW-0472">Membrane</keyword>
<dbReference type="OrthoDB" id="2945487at2"/>
<feature type="transmembrane region" description="Helical" evidence="1">
    <location>
        <begin position="58"/>
        <end position="81"/>
    </location>
</feature>
<feature type="transmembrane region" description="Helical" evidence="1">
    <location>
        <begin position="116"/>
        <end position="137"/>
    </location>
</feature>
<feature type="transmembrane region" description="Helical" evidence="1">
    <location>
        <begin position="28"/>
        <end position="46"/>
    </location>
</feature>
<evidence type="ECO:0000256" key="1">
    <source>
        <dbReference type="SAM" id="Phobius"/>
    </source>
</evidence>
<dbReference type="RefSeq" id="WP_091656203.1">
    <property type="nucleotide sequence ID" value="NZ_FONT01000001.1"/>
</dbReference>
<proteinExistence type="predicted"/>
<keyword evidence="1" id="KW-0812">Transmembrane</keyword>
<keyword evidence="3" id="KW-1185">Reference proteome</keyword>
<evidence type="ECO:0000313" key="2">
    <source>
        <dbReference type="EMBL" id="SFE29953.1"/>
    </source>
</evidence>
<dbReference type="AlphaFoldDB" id="A0A1I1ZHB5"/>
<gene>
    <name evidence="2" type="ORF">SAMN05192532_101191</name>
</gene>
<reference evidence="2 3" key="1">
    <citation type="submission" date="2016-10" db="EMBL/GenBank/DDBJ databases">
        <authorList>
            <person name="de Groot N.N."/>
        </authorList>
    </citation>
    <scope>NUCLEOTIDE SEQUENCE [LARGE SCALE GENOMIC DNA]</scope>
    <source>
        <strain evidence="2 3">DSM 23995</strain>
    </source>
</reference>
<dbReference type="EMBL" id="FONT01000001">
    <property type="protein sequence ID" value="SFE29953.1"/>
    <property type="molecule type" value="Genomic_DNA"/>
</dbReference>
<feature type="transmembrane region" description="Helical" evidence="1">
    <location>
        <begin position="93"/>
        <end position="110"/>
    </location>
</feature>
<evidence type="ECO:0000313" key="3">
    <source>
        <dbReference type="Proteomes" id="UP000199516"/>
    </source>
</evidence>
<name>A0A1I1ZHB5_9BACI</name>
<protein>
    <submittedName>
        <fullName evidence="2">Uncharacterized protein</fullName>
    </submittedName>
</protein>
<dbReference type="STRING" id="930128.SAMN05192532_101191"/>
<dbReference type="Proteomes" id="UP000199516">
    <property type="component" value="Unassembled WGS sequence"/>
</dbReference>
<keyword evidence="1" id="KW-1133">Transmembrane helix</keyword>
<organism evidence="2 3">
    <name type="scientific">Alteribacillus iranensis</name>
    <dbReference type="NCBI Taxonomy" id="930128"/>
    <lineage>
        <taxon>Bacteria</taxon>
        <taxon>Bacillati</taxon>
        <taxon>Bacillota</taxon>
        <taxon>Bacilli</taxon>
        <taxon>Bacillales</taxon>
        <taxon>Bacillaceae</taxon>
        <taxon>Alteribacillus</taxon>
    </lineage>
</organism>
<accession>A0A1I1ZHB5</accession>
<sequence>MIESLADLLVAGTILGASISYSRNQSTLSFIVVLLFLFCSYVGYLLSSNGWVYVETHYWFIDSLRVIAALGLVLSGWVCFMPLHGFYHQRSRYIWMATSFFSFFIGWHAGHWLKSMPALLTSFCLFILFLVAGRIAWTAIATNWKQRSYTPHAPYGALLLFSILLLL</sequence>